<accession>A0A0F7UN01</accession>
<keyword evidence="2" id="KW-0812">Transmembrane</keyword>
<evidence type="ECO:0000256" key="2">
    <source>
        <dbReference type="SAM" id="Phobius"/>
    </source>
</evidence>
<evidence type="ECO:0000256" key="1">
    <source>
        <dbReference type="SAM" id="MobiDB-lite"/>
    </source>
</evidence>
<reference evidence="4" key="1">
    <citation type="journal article" date="2015" name="PLoS ONE">
        <title>Comprehensive Evaluation of Toxoplasma gondii VEG and Neospora caninum LIV Genomes with Tachyzoite Stage Transcriptome and Proteome Defines Novel Transcript Features.</title>
        <authorList>
            <person name="Ramaprasad A."/>
            <person name="Mourier T."/>
            <person name="Naeem R."/>
            <person name="Malas T.B."/>
            <person name="Moussa E."/>
            <person name="Panigrahi A."/>
            <person name="Vermont S.J."/>
            <person name="Otto T.D."/>
            <person name="Wastling J."/>
            <person name="Pain A."/>
        </authorList>
    </citation>
    <scope>NUCLEOTIDE SEQUENCE</scope>
    <source>
        <strain evidence="4">Liverpool</strain>
    </source>
</reference>
<keyword evidence="3" id="KW-0732">Signal</keyword>
<evidence type="ECO:0000256" key="3">
    <source>
        <dbReference type="SAM" id="SignalP"/>
    </source>
</evidence>
<feature type="region of interest" description="Disordered" evidence="1">
    <location>
        <begin position="32"/>
        <end position="58"/>
    </location>
</feature>
<dbReference type="EMBL" id="LN714486">
    <property type="protein sequence ID" value="CEL69890.1"/>
    <property type="molecule type" value="Genomic_DNA"/>
</dbReference>
<feature type="transmembrane region" description="Helical" evidence="2">
    <location>
        <begin position="59"/>
        <end position="77"/>
    </location>
</feature>
<organism evidence="4">
    <name type="scientific">Neospora caninum (strain Liverpool)</name>
    <dbReference type="NCBI Taxonomy" id="572307"/>
    <lineage>
        <taxon>Eukaryota</taxon>
        <taxon>Sar</taxon>
        <taxon>Alveolata</taxon>
        <taxon>Apicomplexa</taxon>
        <taxon>Conoidasida</taxon>
        <taxon>Coccidia</taxon>
        <taxon>Eucoccidiorida</taxon>
        <taxon>Eimeriorina</taxon>
        <taxon>Sarcocystidae</taxon>
        <taxon>Neospora</taxon>
    </lineage>
</organism>
<gene>
    <name evidence="4" type="ORF">BN1204_055885</name>
</gene>
<dbReference type="AlphaFoldDB" id="A0A0F7UN01"/>
<feature type="transmembrane region" description="Helical" evidence="2">
    <location>
        <begin position="98"/>
        <end position="115"/>
    </location>
</feature>
<name>A0A0F7UN01_NEOCL</name>
<keyword evidence="2" id="KW-1133">Transmembrane helix</keyword>
<feature type="chain" id="PRO_5002523298" evidence="3">
    <location>
        <begin position="22"/>
        <end position="133"/>
    </location>
</feature>
<sequence>MTTWAFAGLLCLTFVVLSVGAAPAVETAVEEEPKVEVQEERQPQRTVTSGEGRRSATEGLRTTVVGAFLILGGFLLGRTPAGERFLIEQCRLRYGGRSIIVPGLLAMAYGLFKWNRSRKCAERKKASEEKKTR</sequence>
<protein>
    <submittedName>
        <fullName evidence="4">Uncharacterized protein</fullName>
    </submittedName>
</protein>
<feature type="compositionally biased region" description="Basic and acidic residues" evidence="1">
    <location>
        <begin position="32"/>
        <end position="43"/>
    </location>
</feature>
<proteinExistence type="predicted"/>
<evidence type="ECO:0000313" key="4">
    <source>
        <dbReference type="EMBL" id="CEL69890.1"/>
    </source>
</evidence>
<feature type="signal peptide" evidence="3">
    <location>
        <begin position="1"/>
        <end position="21"/>
    </location>
</feature>
<keyword evidence="2" id="KW-0472">Membrane</keyword>